<accession>A0A8S3V453</accession>
<dbReference type="AlphaFoldDB" id="A0A8S3V453"/>
<dbReference type="InterPro" id="IPR037579">
    <property type="entry name" value="FIB_ANG-like"/>
</dbReference>
<dbReference type="InterPro" id="IPR001723">
    <property type="entry name" value="Nuclear_hrmn_rcpt"/>
</dbReference>
<dbReference type="PANTHER" id="PTHR47221:SF5">
    <property type="entry name" value="FIBRINOGEN C-TERMINAL DOMAIN-CONTAINING PROTEIN"/>
    <property type="match status" value="1"/>
</dbReference>
<proteinExistence type="predicted"/>
<evidence type="ECO:0000256" key="6">
    <source>
        <dbReference type="ARBA" id="ARBA00023170"/>
    </source>
</evidence>
<evidence type="ECO:0000256" key="1">
    <source>
        <dbReference type="ARBA" id="ARBA00004613"/>
    </source>
</evidence>
<feature type="domain" description="Fibrinogen C-terminal" evidence="9">
    <location>
        <begin position="1"/>
        <end position="91"/>
    </location>
</feature>
<feature type="domain" description="Fibrinogen C-terminal" evidence="9">
    <location>
        <begin position="116"/>
        <end position="332"/>
    </location>
</feature>
<dbReference type="PRINTS" id="PR00398">
    <property type="entry name" value="STRDHORMONER"/>
</dbReference>
<evidence type="ECO:0000256" key="8">
    <source>
        <dbReference type="SAM" id="MobiDB-lite"/>
    </source>
</evidence>
<dbReference type="Pfam" id="PF00104">
    <property type="entry name" value="Hormone_recep"/>
    <property type="match status" value="1"/>
</dbReference>
<dbReference type="Gene3D" id="4.10.530.10">
    <property type="entry name" value="Gamma-fibrinogen Carboxyl Terminal Fragment, domain 2"/>
    <property type="match status" value="1"/>
</dbReference>
<dbReference type="InterPro" id="IPR002181">
    <property type="entry name" value="Fibrinogen_a/b/g_C_dom"/>
</dbReference>
<dbReference type="CDD" id="cd00087">
    <property type="entry name" value="FReD"/>
    <property type="match status" value="1"/>
</dbReference>
<protein>
    <submittedName>
        <fullName evidence="11">Uncharacterized protein</fullName>
    </submittedName>
</protein>
<dbReference type="SMART" id="SM00186">
    <property type="entry name" value="FBG"/>
    <property type="match status" value="1"/>
</dbReference>
<evidence type="ECO:0000313" key="11">
    <source>
        <dbReference type="EMBL" id="CAG2252167.1"/>
    </source>
</evidence>
<dbReference type="SUPFAM" id="SSF56496">
    <property type="entry name" value="Fibrinogen C-terminal domain-like"/>
    <property type="match status" value="2"/>
</dbReference>
<dbReference type="FunFam" id="3.90.215.10:FF:000001">
    <property type="entry name" value="Tenascin isoform 1"/>
    <property type="match status" value="1"/>
</dbReference>
<dbReference type="NCBIfam" id="NF040941">
    <property type="entry name" value="GGGWT_bact"/>
    <property type="match status" value="1"/>
</dbReference>
<evidence type="ECO:0000256" key="2">
    <source>
        <dbReference type="ARBA" id="ARBA00022525"/>
    </source>
</evidence>
<dbReference type="EMBL" id="CAJPWZ010003111">
    <property type="protein sequence ID" value="CAG2252167.1"/>
    <property type="molecule type" value="Genomic_DNA"/>
</dbReference>
<keyword evidence="7" id="KW-0325">Glycoprotein</keyword>
<dbReference type="PROSITE" id="PS00514">
    <property type="entry name" value="FIBRINOGEN_C_1"/>
    <property type="match status" value="1"/>
</dbReference>
<dbReference type="OrthoDB" id="9926883at2759"/>
<dbReference type="SUPFAM" id="SSF48508">
    <property type="entry name" value="Nuclear receptor ligand-binding domain"/>
    <property type="match status" value="1"/>
</dbReference>
<evidence type="ECO:0000313" key="12">
    <source>
        <dbReference type="Proteomes" id="UP000683360"/>
    </source>
</evidence>
<evidence type="ECO:0000256" key="3">
    <source>
        <dbReference type="ARBA" id="ARBA00023015"/>
    </source>
</evidence>
<comment type="subcellular location">
    <subcellularLocation>
        <location evidence="1">Secreted</location>
    </subcellularLocation>
</comment>
<dbReference type="InterPro" id="IPR000536">
    <property type="entry name" value="Nucl_hrmn_rcpt_lig-bd"/>
</dbReference>
<dbReference type="GO" id="GO:0030674">
    <property type="term" value="F:protein-macromolecule adaptor activity"/>
    <property type="evidence" value="ECO:0007669"/>
    <property type="project" value="TreeGrafter"/>
</dbReference>
<keyword evidence="3" id="KW-0805">Transcription regulation</keyword>
<feature type="domain" description="NR LBD" evidence="10">
    <location>
        <begin position="614"/>
        <end position="835"/>
    </location>
</feature>
<dbReference type="InterPro" id="IPR014716">
    <property type="entry name" value="Fibrinogen_a/b/g_C_1"/>
</dbReference>
<dbReference type="GO" id="GO:0005201">
    <property type="term" value="F:extracellular matrix structural constituent"/>
    <property type="evidence" value="ECO:0007669"/>
    <property type="project" value="TreeGrafter"/>
</dbReference>
<feature type="region of interest" description="Disordered" evidence="8">
    <location>
        <begin position="704"/>
        <end position="723"/>
    </location>
</feature>
<keyword evidence="2" id="KW-0964">Secreted</keyword>
<dbReference type="PANTHER" id="PTHR47221">
    <property type="entry name" value="FIBRINOGEN ALPHA CHAIN"/>
    <property type="match status" value="1"/>
</dbReference>
<feature type="compositionally biased region" description="Basic and acidic residues" evidence="8">
    <location>
        <begin position="565"/>
        <end position="584"/>
    </location>
</feature>
<reference evidence="11" key="1">
    <citation type="submission" date="2021-03" db="EMBL/GenBank/DDBJ databases">
        <authorList>
            <person name="Bekaert M."/>
        </authorList>
    </citation>
    <scope>NUCLEOTIDE SEQUENCE</scope>
</reference>
<evidence type="ECO:0000256" key="5">
    <source>
        <dbReference type="ARBA" id="ARBA00023163"/>
    </source>
</evidence>
<dbReference type="Proteomes" id="UP000683360">
    <property type="component" value="Unassembled WGS sequence"/>
</dbReference>
<feature type="compositionally biased region" description="Low complexity" evidence="8">
    <location>
        <begin position="487"/>
        <end position="547"/>
    </location>
</feature>
<dbReference type="Gene3D" id="1.10.565.10">
    <property type="entry name" value="Retinoid X Receptor"/>
    <property type="match status" value="1"/>
</dbReference>
<evidence type="ECO:0000259" key="9">
    <source>
        <dbReference type="PROSITE" id="PS51406"/>
    </source>
</evidence>
<dbReference type="GO" id="GO:0034116">
    <property type="term" value="P:positive regulation of heterotypic cell-cell adhesion"/>
    <property type="evidence" value="ECO:0007669"/>
    <property type="project" value="TreeGrafter"/>
</dbReference>
<evidence type="ECO:0000259" key="10">
    <source>
        <dbReference type="PROSITE" id="PS51843"/>
    </source>
</evidence>
<comment type="caution">
    <text evidence="11">The sequence shown here is derived from an EMBL/GenBank/DDBJ whole genome shotgun (WGS) entry which is preliminary data.</text>
</comment>
<feature type="compositionally biased region" description="Polar residues" evidence="8">
    <location>
        <begin position="444"/>
        <end position="454"/>
    </location>
</feature>
<evidence type="ECO:0000256" key="7">
    <source>
        <dbReference type="ARBA" id="ARBA00023180"/>
    </source>
</evidence>
<keyword evidence="5" id="KW-0804">Transcription</keyword>
<name>A0A8S3V453_MYTED</name>
<feature type="compositionally biased region" description="Polar residues" evidence="8">
    <location>
        <begin position="465"/>
        <end position="477"/>
    </location>
</feature>
<dbReference type="PROSITE" id="PS51406">
    <property type="entry name" value="FIBRINOGEN_C_2"/>
    <property type="match status" value="2"/>
</dbReference>
<dbReference type="InterPro" id="IPR035500">
    <property type="entry name" value="NHR-like_dom_sf"/>
</dbReference>
<dbReference type="PROSITE" id="PS51843">
    <property type="entry name" value="NR_LBD"/>
    <property type="match status" value="1"/>
</dbReference>
<evidence type="ECO:0000256" key="4">
    <source>
        <dbReference type="ARBA" id="ARBA00023157"/>
    </source>
</evidence>
<dbReference type="Gene3D" id="3.90.215.10">
    <property type="entry name" value="Gamma Fibrinogen, chain A, domain 1"/>
    <property type="match status" value="2"/>
</dbReference>
<feature type="region of interest" description="Disordered" evidence="8">
    <location>
        <begin position="444"/>
        <end position="584"/>
    </location>
</feature>
<dbReference type="InterPro" id="IPR020837">
    <property type="entry name" value="Fibrinogen_CS"/>
</dbReference>
<dbReference type="InterPro" id="IPR036056">
    <property type="entry name" value="Fibrinogen-like_C"/>
</dbReference>
<organism evidence="11 12">
    <name type="scientific">Mytilus edulis</name>
    <name type="common">Blue mussel</name>
    <dbReference type="NCBI Taxonomy" id="6550"/>
    <lineage>
        <taxon>Eukaryota</taxon>
        <taxon>Metazoa</taxon>
        <taxon>Spiralia</taxon>
        <taxon>Lophotrochozoa</taxon>
        <taxon>Mollusca</taxon>
        <taxon>Bivalvia</taxon>
        <taxon>Autobranchia</taxon>
        <taxon>Pteriomorphia</taxon>
        <taxon>Mytilida</taxon>
        <taxon>Mytiloidea</taxon>
        <taxon>Mytilidae</taxon>
        <taxon>Mytilinae</taxon>
        <taxon>Mytilus</taxon>
    </lineage>
</organism>
<keyword evidence="12" id="KW-1185">Reference proteome</keyword>
<gene>
    <name evidence="11" type="ORF">MEDL_63761</name>
</gene>
<dbReference type="Pfam" id="PF00147">
    <property type="entry name" value="Fibrinogen_C"/>
    <property type="match status" value="2"/>
</dbReference>
<dbReference type="GO" id="GO:0005577">
    <property type="term" value="C:fibrinogen complex"/>
    <property type="evidence" value="ECO:0007669"/>
    <property type="project" value="TreeGrafter"/>
</dbReference>
<dbReference type="SMART" id="SM00430">
    <property type="entry name" value="HOLI"/>
    <property type="match status" value="1"/>
</dbReference>
<keyword evidence="6" id="KW-0675">Receptor</keyword>
<keyword evidence="4" id="KW-1015">Disulfide bond</keyword>
<sequence length="835" mass="94727">MWDFDNNHRYAIYNTFLVKNEMSGYKLEVANYTGNAVKVVPNTLTKSDSFGVHNGYKFTTRDRDNDSYRHNCAEMYKGGSCYGKEINKEKCVRDVADKVANLITETTNQCLVSSSTGFGARPSDCGELRKSENKSGVYKIYPDGTSGFNVYCDMKSFGGGWTLFQRRTNGFVGFYRDWPSYKNGFGNLKEDFWLGNEYLNKLTEQGYYKLRIDMWDFDNNHRYAIYNTFVVKNEMSGYKLEVTGYTGNAGDSFGAHNGYKFSTRDRDNDTYGHNCAEMYKGGWWFRRCHSSNLNGKYLKGKHSDYANGVNWSHWKGYYYSLKATHCTLTGACNDQKIDKRQMSIPVLIFQNKRANMDDVHIDRGSICACRPVSYDNRLHALLSSQERTSFGRFNHINSAPMMIPRRMDSNNYILPDVDQKQSNTLQSVLMGDIPPAYSHLTSNRLSPYSTSPVQRHSPKLKVPSHFNSYSVHRTSPVSPHDHSRGVSPCRSPYSSSPRLTSSSPRMTSPLQAMSPPHSLSSPNIPSSSPHLLSSSLELPRYSGFSVSPMPPSPFSDSSFQDEPMDLSRRSKSKDSDLNIDDSSKIKNGDVSMLRKLLCVGKSLGGVGSFHDSDTDESDSDSRHAIHVTGNTRVTLAKKNLLPVGSRVSDWLVKIVQFVKSVPEFHSVSHNDKITLILNSWTKIMLLYMAEDNFEFVVTPTHHSKQDLEESQATPSPEEPTMKSSETIQTFIRKFQAMNLDQKEYAFLRMAVLFNSGYAGIERPSDVEQINSLIQRLLQEHVRVSRPNDLMHYSKLLLCLPSLYGINSKMIENLFCKHINGNMDIDVLLKEMLQNL</sequence>